<name>A0ABT5I8L9_VOGIN</name>
<evidence type="ECO:0000313" key="2">
    <source>
        <dbReference type="Proteomes" id="UP001221566"/>
    </source>
</evidence>
<dbReference type="Proteomes" id="UP001221566">
    <property type="component" value="Unassembled WGS sequence"/>
</dbReference>
<protein>
    <submittedName>
        <fullName evidence="1">Uncharacterized protein</fullName>
    </submittedName>
</protein>
<comment type="caution">
    <text evidence="1">The sequence shown here is derived from an EMBL/GenBank/DDBJ whole genome shotgun (WGS) entry which is preliminary data.</text>
</comment>
<dbReference type="RefSeq" id="WP_272804079.1">
    <property type="nucleotide sequence ID" value="NZ_JAQQKY010000012.1"/>
</dbReference>
<organism evidence="1 2">
    <name type="scientific">Vogesella indigofera</name>
    <name type="common">Pseudomonas indigofera</name>
    <dbReference type="NCBI Taxonomy" id="45465"/>
    <lineage>
        <taxon>Bacteria</taxon>
        <taxon>Pseudomonadati</taxon>
        <taxon>Pseudomonadota</taxon>
        <taxon>Betaproteobacteria</taxon>
        <taxon>Neisseriales</taxon>
        <taxon>Chromobacteriaceae</taxon>
        <taxon>Vogesella</taxon>
    </lineage>
</organism>
<keyword evidence="2" id="KW-1185">Reference proteome</keyword>
<dbReference type="EMBL" id="JAQQKY010000012">
    <property type="protein sequence ID" value="MDC7692468.1"/>
    <property type="molecule type" value="Genomic_DNA"/>
</dbReference>
<sequence length="56" mass="6520">MDNHEQERAKALKSYFDDVSEQYEKGNTINEVEAVERMRVIREKIKNSDDFGKGNG</sequence>
<proteinExistence type="predicted"/>
<reference evidence="1 2" key="1">
    <citation type="submission" date="2023-01" db="EMBL/GenBank/DDBJ databases">
        <title>Novel species of the genus Vogesella isolated from rivers.</title>
        <authorList>
            <person name="Lu H."/>
        </authorList>
    </citation>
    <scope>NUCLEOTIDE SEQUENCE [LARGE SCALE GENOMIC DNA]</scope>
    <source>
        <strain evidence="1 2">SH7W</strain>
    </source>
</reference>
<accession>A0ABT5I8L9</accession>
<evidence type="ECO:0000313" key="1">
    <source>
        <dbReference type="EMBL" id="MDC7692468.1"/>
    </source>
</evidence>
<gene>
    <name evidence="1" type="ORF">PQU93_17005</name>
</gene>